<dbReference type="PANTHER" id="PTHR30093:SF44">
    <property type="entry name" value="TYPE II SECRETION SYSTEM CORE PROTEIN G"/>
    <property type="match status" value="1"/>
</dbReference>
<evidence type="ECO:0000313" key="8">
    <source>
        <dbReference type="Proteomes" id="UP000016960"/>
    </source>
</evidence>
<accession>U5D7N1</accession>
<keyword evidence="4 6" id="KW-1133">Transmembrane helix</keyword>
<dbReference type="Gene3D" id="3.30.700.10">
    <property type="entry name" value="Glycoprotein, Type 4 Pilin"/>
    <property type="match status" value="1"/>
</dbReference>
<keyword evidence="5 6" id="KW-0472">Membrane</keyword>
<keyword evidence="3 6" id="KW-0812">Transmembrane</keyword>
<dbReference type="GO" id="GO:0016020">
    <property type="term" value="C:membrane"/>
    <property type="evidence" value="ECO:0007669"/>
    <property type="project" value="UniProtKB-SubCell"/>
</dbReference>
<dbReference type="GO" id="GO:0015627">
    <property type="term" value="C:type II protein secretion system complex"/>
    <property type="evidence" value="ECO:0007669"/>
    <property type="project" value="InterPro"/>
</dbReference>
<evidence type="ECO:0000256" key="4">
    <source>
        <dbReference type="ARBA" id="ARBA00022989"/>
    </source>
</evidence>
<dbReference type="PRINTS" id="PR00813">
    <property type="entry name" value="BCTERIALGSPG"/>
</dbReference>
<evidence type="ECO:0000256" key="2">
    <source>
        <dbReference type="ARBA" id="ARBA00022481"/>
    </source>
</evidence>
<proteinExistence type="predicted"/>
<keyword evidence="8" id="KW-1185">Reference proteome</keyword>
<dbReference type="STRING" id="582515.KR51_00028650"/>
<dbReference type="PANTHER" id="PTHR30093">
    <property type="entry name" value="GENERAL SECRETION PATHWAY PROTEIN G"/>
    <property type="match status" value="1"/>
</dbReference>
<feature type="transmembrane region" description="Helical" evidence="6">
    <location>
        <begin position="36"/>
        <end position="56"/>
    </location>
</feature>
<organism evidence="7 8">
    <name type="scientific">Rubidibacter lacunae KORDI 51-2</name>
    <dbReference type="NCBI Taxonomy" id="582515"/>
    <lineage>
        <taxon>Bacteria</taxon>
        <taxon>Bacillati</taxon>
        <taxon>Cyanobacteriota</taxon>
        <taxon>Cyanophyceae</taxon>
        <taxon>Oscillatoriophycideae</taxon>
        <taxon>Chroococcales</taxon>
        <taxon>Aphanothecaceae</taxon>
        <taxon>Rubidibacter</taxon>
    </lineage>
</organism>
<dbReference type="NCBIfam" id="TIGR02532">
    <property type="entry name" value="IV_pilin_GFxxxE"/>
    <property type="match status" value="1"/>
</dbReference>
<evidence type="ECO:0000256" key="5">
    <source>
        <dbReference type="ARBA" id="ARBA00023136"/>
    </source>
</evidence>
<dbReference type="InterPro" id="IPR012902">
    <property type="entry name" value="N_methyl_site"/>
</dbReference>
<dbReference type="Pfam" id="PF07963">
    <property type="entry name" value="N_methyl"/>
    <property type="match status" value="1"/>
</dbReference>
<dbReference type="eggNOG" id="COG2165">
    <property type="taxonomic scope" value="Bacteria"/>
</dbReference>
<name>U5D7N1_9CHRO</name>
<dbReference type="GO" id="GO:0015628">
    <property type="term" value="P:protein secretion by the type II secretion system"/>
    <property type="evidence" value="ECO:0007669"/>
    <property type="project" value="InterPro"/>
</dbReference>
<dbReference type="InterPro" id="IPR000983">
    <property type="entry name" value="Bac_GSPG_pilin"/>
</dbReference>
<evidence type="ECO:0000256" key="1">
    <source>
        <dbReference type="ARBA" id="ARBA00004167"/>
    </source>
</evidence>
<dbReference type="Proteomes" id="UP000016960">
    <property type="component" value="Unassembled WGS sequence"/>
</dbReference>
<dbReference type="AlphaFoldDB" id="U5D7N1"/>
<comment type="caution">
    <text evidence="7">The sequence shown here is derived from an EMBL/GenBank/DDBJ whole genome shotgun (WGS) entry which is preliminary data.</text>
</comment>
<dbReference type="SUPFAM" id="SSF54523">
    <property type="entry name" value="Pili subunits"/>
    <property type="match status" value="1"/>
</dbReference>
<reference evidence="7 8" key="1">
    <citation type="submission" date="2013-05" db="EMBL/GenBank/DDBJ databases">
        <title>Draft genome sequence of Rubidibacter lacunae KORDI 51-2.</title>
        <authorList>
            <person name="Choi D.H."/>
            <person name="Noh J.H."/>
            <person name="Kwon K.-K."/>
            <person name="Lee J.-H."/>
            <person name="Ryu J.-Y."/>
        </authorList>
    </citation>
    <scope>NUCLEOTIDE SEQUENCE [LARGE SCALE GENOMIC DNA]</scope>
    <source>
        <strain evidence="7 8">KORDI 51-2</strain>
    </source>
</reference>
<dbReference type="EMBL" id="ASSJ01000074">
    <property type="protein sequence ID" value="ERN40608.1"/>
    <property type="molecule type" value="Genomic_DNA"/>
</dbReference>
<keyword evidence="2" id="KW-0488">Methylation</keyword>
<evidence type="ECO:0000313" key="7">
    <source>
        <dbReference type="EMBL" id="ERN40608.1"/>
    </source>
</evidence>
<evidence type="ECO:0000256" key="3">
    <source>
        <dbReference type="ARBA" id="ARBA00022692"/>
    </source>
</evidence>
<dbReference type="InParanoid" id="U5D7N1"/>
<evidence type="ECO:0000256" key="6">
    <source>
        <dbReference type="SAM" id="Phobius"/>
    </source>
</evidence>
<sequence>MKSETNTPRSLLIWQMCCLLGGKARTGSIGLTQSGFTLIELIVVFVVTGILAALSLPNFLSQVQKACYAEAKSQLASVRDELYIYNLENGYFPADVNRNQRPNGINFFPLVQNGNTPCGSTFDYESWDAPNNSCYIQLTYMGTNSRRDTPQNTVVEQNPGFYTYTSHDDLIVSLGVHGKPCRQ</sequence>
<gene>
    <name evidence="7" type="ORF">KR51_00028650</name>
</gene>
<dbReference type="InterPro" id="IPR045584">
    <property type="entry name" value="Pilin-like"/>
</dbReference>
<dbReference type="PROSITE" id="PS00409">
    <property type="entry name" value="PROKAR_NTER_METHYL"/>
    <property type="match status" value="1"/>
</dbReference>
<dbReference type="OrthoDB" id="427323at2"/>
<protein>
    <submittedName>
        <fullName evidence="7">Prepilin-type N-terminal cleavage/methylation domain protein</fullName>
    </submittedName>
</protein>
<comment type="subcellular location">
    <subcellularLocation>
        <location evidence="1">Membrane</location>
        <topology evidence="1">Single-pass membrane protein</topology>
    </subcellularLocation>
</comment>